<accession>A0A3E3E336</accession>
<reference evidence="8" key="2">
    <citation type="submission" date="2023-01" db="EMBL/GenBank/DDBJ databases">
        <title>Human gut microbiome strain richness.</title>
        <authorList>
            <person name="Chen-Liaw A."/>
        </authorList>
    </citation>
    <scope>NUCLEOTIDE SEQUENCE</scope>
    <source>
        <strain evidence="8">D8_m1001271B151109d0_201107</strain>
    </source>
</reference>
<dbReference type="AlphaFoldDB" id="A0A3E3E336"/>
<dbReference type="PRINTS" id="PR00037">
    <property type="entry name" value="HTHLACR"/>
</dbReference>
<dbReference type="PANTHER" id="PTHR30363:SF4">
    <property type="entry name" value="GLYCEROL-3-PHOSPHATE REGULON REPRESSOR"/>
    <property type="match status" value="1"/>
</dbReference>
<keyword evidence="4 8" id="KW-0238">DNA-binding</keyword>
<dbReference type="SMART" id="SM01134">
    <property type="entry name" value="DeoRC"/>
    <property type="match status" value="1"/>
</dbReference>
<keyword evidence="5" id="KW-0804">Transcription</keyword>
<evidence type="ECO:0000256" key="2">
    <source>
        <dbReference type="ARBA" id="ARBA00022491"/>
    </source>
</evidence>
<dbReference type="GO" id="GO:0003677">
    <property type="term" value="F:DNA binding"/>
    <property type="evidence" value="ECO:0007669"/>
    <property type="project" value="UniProtKB-KW"/>
</dbReference>
<dbReference type="STRING" id="1123313.GCA_000420345_01308"/>
<dbReference type="SUPFAM" id="SSF46785">
    <property type="entry name" value="Winged helix' DNA-binding domain"/>
    <property type="match status" value="1"/>
</dbReference>
<evidence type="ECO:0000256" key="4">
    <source>
        <dbReference type="ARBA" id="ARBA00023125"/>
    </source>
</evidence>
<dbReference type="InterPro" id="IPR018356">
    <property type="entry name" value="Tscrpt_reg_HTH_DeoR_CS"/>
</dbReference>
<dbReference type="EMBL" id="JAQLXO010000004">
    <property type="protein sequence ID" value="MDB7982088.1"/>
    <property type="molecule type" value="Genomic_DNA"/>
</dbReference>
<dbReference type="Proteomes" id="UP000260721">
    <property type="component" value="Unassembled WGS sequence"/>
</dbReference>
<evidence type="ECO:0000256" key="1">
    <source>
        <dbReference type="ARBA" id="ARBA00021390"/>
    </source>
</evidence>
<reference evidence="9 10" key="1">
    <citation type="submission" date="2018-08" db="EMBL/GenBank/DDBJ databases">
        <title>A genome reference for cultivated species of the human gut microbiota.</title>
        <authorList>
            <person name="Zou Y."/>
            <person name="Xue W."/>
            <person name="Luo G."/>
        </authorList>
    </citation>
    <scope>NUCLEOTIDE SEQUENCE [LARGE SCALE GENOMIC DNA]</scope>
    <source>
        <strain evidence="9 10">TF08-11</strain>
    </source>
</reference>
<evidence type="ECO:0000256" key="3">
    <source>
        <dbReference type="ARBA" id="ARBA00023015"/>
    </source>
</evidence>
<evidence type="ECO:0000313" key="10">
    <source>
        <dbReference type="Proteomes" id="UP000260721"/>
    </source>
</evidence>
<name>A0A3E3E336_9FIRM</name>
<organism evidence="9 10">
    <name type="scientific">Faecalicoccus pleomorphus</name>
    <dbReference type="NCBI Taxonomy" id="1323"/>
    <lineage>
        <taxon>Bacteria</taxon>
        <taxon>Bacillati</taxon>
        <taxon>Bacillota</taxon>
        <taxon>Erysipelotrichia</taxon>
        <taxon>Erysipelotrichales</taxon>
        <taxon>Erysipelotrichaceae</taxon>
        <taxon>Faecalicoccus</taxon>
    </lineage>
</organism>
<evidence type="ECO:0000256" key="5">
    <source>
        <dbReference type="ARBA" id="ARBA00023163"/>
    </source>
</evidence>
<dbReference type="InterPro" id="IPR014036">
    <property type="entry name" value="DeoR-like_C"/>
</dbReference>
<dbReference type="InterPro" id="IPR001034">
    <property type="entry name" value="DeoR_HTH"/>
</dbReference>
<evidence type="ECO:0000313" key="9">
    <source>
        <dbReference type="EMBL" id="RGD75967.1"/>
    </source>
</evidence>
<dbReference type="InterPro" id="IPR036390">
    <property type="entry name" value="WH_DNA-bd_sf"/>
</dbReference>
<dbReference type="Pfam" id="PF00455">
    <property type="entry name" value="DeoRC"/>
    <property type="match status" value="1"/>
</dbReference>
<dbReference type="PROSITE" id="PS51000">
    <property type="entry name" value="HTH_DEOR_2"/>
    <property type="match status" value="1"/>
</dbReference>
<dbReference type="Pfam" id="PF08220">
    <property type="entry name" value="HTH_DeoR"/>
    <property type="match status" value="1"/>
</dbReference>
<dbReference type="PANTHER" id="PTHR30363">
    <property type="entry name" value="HTH-TYPE TRANSCRIPTIONAL REGULATOR SRLR-RELATED"/>
    <property type="match status" value="1"/>
</dbReference>
<dbReference type="Gene3D" id="1.10.10.10">
    <property type="entry name" value="Winged helix-like DNA-binding domain superfamily/Winged helix DNA-binding domain"/>
    <property type="match status" value="1"/>
</dbReference>
<protein>
    <recommendedName>
        <fullName evidence="1">Lactose phosphotransferase system repressor</fullName>
    </recommendedName>
</protein>
<dbReference type="SMART" id="SM00420">
    <property type="entry name" value="HTH_DEOR"/>
    <property type="match status" value="1"/>
</dbReference>
<dbReference type="PROSITE" id="PS00894">
    <property type="entry name" value="HTH_DEOR_1"/>
    <property type="match status" value="1"/>
</dbReference>
<evidence type="ECO:0000256" key="6">
    <source>
        <dbReference type="ARBA" id="ARBA00024937"/>
    </source>
</evidence>
<proteinExistence type="predicted"/>
<keyword evidence="2" id="KW-0678">Repressor</keyword>
<sequence length="248" mass="27887">MNERHAKILELLSRYHKMEVSRLSTLLNVSQVTIRKDLIALEQSGMLVREHGYATLNNSDDINKRLAFHFEQKMQIVKRAAQLVEDGETIFIESGSCCALLAVEIAQTKKDVTIVTNSAFIADYVRKIENVQIVLLGGNYQKESQVMVGPMTAQCAQAYFADKLFIGTDGFSIRTGFTGNDYMRSVAVQDMAKQVEKVIVVTDSSKFYQKGNVSLIATNRIHMLITNSDIPAEQEQYLLEQKVEIIKA</sequence>
<evidence type="ECO:0000259" key="7">
    <source>
        <dbReference type="PROSITE" id="PS51000"/>
    </source>
</evidence>
<comment type="caution">
    <text evidence="9">The sequence shown here is derived from an EMBL/GenBank/DDBJ whole genome shotgun (WGS) entry which is preliminary data.</text>
</comment>
<comment type="function">
    <text evidence="6">Repressor of the lactose catabolism operon. Galactose-6-phosphate is the inducer.</text>
</comment>
<keyword evidence="3" id="KW-0805">Transcription regulation</keyword>
<feature type="domain" description="HTH deoR-type" evidence="7">
    <location>
        <begin position="1"/>
        <end position="56"/>
    </location>
</feature>
<dbReference type="Gene3D" id="3.40.50.1360">
    <property type="match status" value="1"/>
</dbReference>
<dbReference type="EMBL" id="QUSK01000018">
    <property type="protein sequence ID" value="RGD75967.1"/>
    <property type="molecule type" value="Genomic_DNA"/>
</dbReference>
<dbReference type="InterPro" id="IPR036388">
    <property type="entry name" value="WH-like_DNA-bd_sf"/>
</dbReference>
<dbReference type="InterPro" id="IPR037171">
    <property type="entry name" value="NagB/RpiA_transferase-like"/>
</dbReference>
<dbReference type="SUPFAM" id="SSF100950">
    <property type="entry name" value="NagB/RpiA/CoA transferase-like"/>
    <property type="match status" value="1"/>
</dbReference>
<gene>
    <name evidence="9" type="ORF">DXC78_08590</name>
    <name evidence="8" type="ORF">PND82_04555</name>
</gene>
<dbReference type="RefSeq" id="WP_117446640.1">
    <property type="nucleotide sequence ID" value="NZ_CALCIP010000019.1"/>
</dbReference>
<dbReference type="GO" id="GO:0003700">
    <property type="term" value="F:DNA-binding transcription factor activity"/>
    <property type="evidence" value="ECO:0007669"/>
    <property type="project" value="InterPro"/>
</dbReference>
<dbReference type="Proteomes" id="UP001212981">
    <property type="component" value="Unassembled WGS sequence"/>
</dbReference>
<evidence type="ECO:0000313" key="8">
    <source>
        <dbReference type="EMBL" id="MDB7982088.1"/>
    </source>
</evidence>
<dbReference type="InterPro" id="IPR050313">
    <property type="entry name" value="Carb_Metab_HTH_regulators"/>
</dbReference>